<dbReference type="Proteomes" id="UP000423274">
    <property type="component" value="Chromosome"/>
</dbReference>
<protein>
    <recommendedName>
        <fullName evidence="4">Alpha-galactosidase</fullName>
    </recommendedName>
</protein>
<reference evidence="2 3" key="1">
    <citation type="submission" date="2017-08" db="EMBL/GenBank/DDBJ databases">
        <title>Genome sequence, comparative genomics and functional analysis of the highly adhesive Lactobacillus paracasei Kobulty strain.</title>
        <authorList>
            <person name="Koryszewska-Baginska A."/>
            <person name="Grynberg M."/>
            <person name="Aleksandrzak-Piekarczyk T."/>
        </authorList>
    </citation>
    <scope>NUCLEOTIDE SEQUENCE [LARGE SCALE GENOMIC DNA]</scope>
    <source>
        <strain evidence="2 3">IBB3423</strain>
    </source>
</reference>
<sequence>MAKARPSRPRPLALRFLTAPTHALIETRSLAQKPACKDLGRNG</sequence>
<evidence type="ECO:0000313" key="3">
    <source>
        <dbReference type="Proteomes" id="UP000423274"/>
    </source>
</evidence>
<name>A0AAP9KWL2_LACPA</name>
<dbReference type="AlphaFoldDB" id="A0AAP9KWL2"/>
<dbReference type="EMBL" id="CP022954">
    <property type="protein sequence ID" value="QGV19291.1"/>
    <property type="molecule type" value="Genomic_DNA"/>
</dbReference>
<accession>A0AAP9KWL2</accession>
<dbReference type="AntiFam" id="ANF00266">
    <property type="entry name" value="DNA repeat translations related to WP_020751851.1"/>
</dbReference>
<dbReference type="NCBIfam" id="NF040517">
    <property type="entry name" value="Lacto_Palin_RP2"/>
    <property type="match status" value="1"/>
</dbReference>
<evidence type="ECO:0000313" key="1">
    <source>
        <dbReference type="EMBL" id="QGV19290.1"/>
    </source>
</evidence>
<gene>
    <name evidence="1" type="ORF">LCAKO_2800</name>
    <name evidence="2" type="ORF">LCAKO_2801</name>
</gene>
<proteinExistence type="predicted"/>
<organism evidence="2 3">
    <name type="scientific">Lacticaseibacillus paracasei subsp. paracasei</name>
    <dbReference type="NCBI Taxonomy" id="47714"/>
    <lineage>
        <taxon>Bacteria</taxon>
        <taxon>Bacillati</taxon>
        <taxon>Bacillota</taxon>
        <taxon>Bacilli</taxon>
        <taxon>Lactobacillales</taxon>
        <taxon>Lactobacillaceae</taxon>
        <taxon>Lacticaseibacillus</taxon>
    </lineage>
</organism>
<evidence type="ECO:0000313" key="2">
    <source>
        <dbReference type="EMBL" id="QGV19291.1"/>
    </source>
</evidence>
<dbReference type="AntiFam" id="ANF00267">
    <property type="entry name" value="DNA repeat translations related to WP_015765070.1"/>
</dbReference>
<dbReference type="EMBL" id="CP022954">
    <property type="protein sequence ID" value="QGV19290.1"/>
    <property type="molecule type" value="Genomic_DNA"/>
</dbReference>
<evidence type="ECO:0008006" key="4">
    <source>
        <dbReference type="Google" id="ProtNLM"/>
    </source>
</evidence>
<dbReference type="NCBIfam" id="NF040509">
    <property type="entry name" value="Lacto_palin_RPT"/>
    <property type="match status" value="1"/>
</dbReference>